<dbReference type="CDD" id="cd05398">
    <property type="entry name" value="NT_ClassII-CCAase"/>
    <property type="match status" value="1"/>
</dbReference>
<dbReference type="Pfam" id="PF12627">
    <property type="entry name" value="PolyA_pol_RNAbd"/>
    <property type="match status" value="1"/>
</dbReference>
<evidence type="ECO:0000256" key="6">
    <source>
        <dbReference type="ARBA" id="ARBA00022741"/>
    </source>
</evidence>
<name>A0A1F4Y199_9BACT</name>
<dbReference type="GO" id="GO:0016779">
    <property type="term" value="F:nucleotidyltransferase activity"/>
    <property type="evidence" value="ECO:0007669"/>
    <property type="project" value="UniProtKB-KW"/>
</dbReference>
<dbReference type="Gene3D" id="1.10.3090.10">
    <property type="entry name" value="cca-adding enzyme, domain 2"/>
    <property type="match status" value="1"/>
</dbReference>
<dbReference type="InterPro" id="IPR006675">
    <property type="entry name" value="HDIG_dom"/>
</dbReference>
<dbReference type="InterPro" id="IPR050264">
    <property type="entry name" value="Bact_CCA-adding_enz_type3_sf"/>
</dbReference>
<dbReference type="CDD" id="cd00077">
    <property type="entry name" value="HDc"/>
    <property type="match status" value="1"/>
</dbReference>
<dbReference type="PANTHER" id="PTHR46173:SF1">
    <property type="entry name" value="CCA TRNA NUCLEOTIDYLTRANSFERASE 1, MITOCHONDRIAL"/>
    <property type="match status" value="1"/>
</dbReference>
<dbReference type="GO" id="GO:0000166">
    <property type="term" value="F:nucleotide binding"/>
    <property type="evidence" value="ECO:0007669"/>
    <property type="project" value="UniProtKB-KW"/>
</dbReference>
<keyword evidence="2 8" id="KW-0808">Transferase</keyword>
<gene>
    <name evidence="12" type="ORF">A2949_00375</name>
</gene>
<dbReference type="InterPro" id="IPR006674">
    <property type="entry name" value="HD_domain"/>
</dbReference>
<sequence length="490" mass="55885">MEIRPSKIPAEVAQVTNTLEKAGFEAWIVGGCVRDLFLGRTPKDWDVTTNAAPEKIQGIFEHTYYTNEFGTVGVVNDATEDERLKVIEVTPYRLEGEYSDARRPDSVQFSPHIEDDLKRRDFTINAMAYSASKGQLLDLYGGIKDLEARLIRAVGDPVARFGEDALRIMRAVRISAELDFELEPRTRRAMRDSAAQLEKISKERIRDEFVRIINSPHIKRTLVLSHELGILRYIAPELELGVGVEQNQAHSFDVFEHNLRTAQHAADKDWDFIVRLSGLFHDVGKPASRRWSEEKRDWTFHGHDVVGARMTKKILENLKFSRETIDKASSLVRWHMFFSDPAVVTLSAVRRIITNVGAEHIWDLINLRICDRIGTGRPKEQPFRLRKYQAMIEQALRDPISVGMLKIDGRRIIEMGEGPGPRIGWTLHVLLEEVLEDPAKNTADYLEGRAGELLHMEDQALRTIGEEAKGTKAAAEEKEIKDIHNKYFVD</sequence>
<dbReference type="SUPFAM" id="SSF81301">
    <property type="entry name" value="Nucleotidyltransferase"/>
    <property type="match status" value="1"/>
</dbReference>
<reference evidence="12 13" key="1">
    <citation type="journal article" date="2016" name="Nat. Commun.">
        <title>Thousands of microbial genomes shed light on interconnected biogeochemical processes in an aquifer system.</title>
        <authorList>
            <person name="Anantharaman K."/>
            <person name="Brown C.T."/>
            <person name="Hug L.A."/>
            <person name="Sharon I."/>
            <person name="Castelle C.J."/>
            <person name="Probst A.J."/>
            <person name="Thomas B.C."/>
            <person name="Singh A."/>
            <person name="Wilkins M.J."/>
            <person name="Karaoz U."/>
            <person name="Brodie E.L."/>
            <person name="Williams K.H."/>
            <person name="Hubbard S.S."/>
            <person name="Banfield J.F."/>
        </authorList>
    </citation>
    <scope>NUCLEOTIDE SEQUENCE [LARGE SCALE GENOMIC DNA]</scope>
</reference>
<evidence type="ECO:0000256" key="1">
    <source>
        <dbReference type="ARBA" id="ARBA00001946"/>
    </source>
</evidence>
<comment type="similarity">
    <text evidence="8">Belongs to the tRNA nucleotidyltransferase/poly(A) polymerase family.</text>
</comment>
<keyword evidence="4" id="KW-0548">Nucleotidyltransferase</keyword>
<dbReference type="InterPro" id="IPR003607">
    <property type="entry name" value="HD/PDEase_dom"/>
</dbReference>
<evidence type="ECO:0000256" key="4">
    <source>
        <dbReference type="ARBA" id="ARBA00022695"/>
    </source>
</evidence>
<dbReference type="InterPro" id="IPR043519">
    <property type="entry name" value="NT_sf"/>
</dbReference>
<evidence type="ECO:0000256" key="3">
    <source>
        <dbReference type="ARBA" id="ARBA00022694"/>
    </source>
</evidence>
<comment type="cofactor">
    <cofactor evidence="1">
        <name>Mg(2+)</name>
        <dbReference type="ChEBI" id="CHEBI:18420"/>
    </cofactor>
</comment>
<organism evidence="12 13">
    <name type="scientific">Candidatus Adlerbacteria bacterium RIFCSPLOWO2_01_FULL_54_21b</name>
    <dbReference type="NCBI Taxonomy" id="1797245"/>
    <lineage>
        <taxon>Bacteria</taxon>
        <taxon>Candidatus Adleribacteriota</taxon>
    </lineage>
</organism>
<dbReference type="Gene3D" id="3.30.460.10">
    <property type="entry name" value="Beta Polymerase, domain 2"/>
    <property type="match status" value="1"/>
</dbReference>
<dbReference type="PANTHER" id="PTHR46173">
    <property type="entry name" value="CCA TRNA NUCLEOTIDYLTRANSFERASE 1, MITOCHONDRIAL"/>
    <property type="match status" value="1"/>
</dbReference>
<evidence type="ECO:0000256" key="7">
    <source>
        <dbReference type="ARBA" id="ARBA00022842"/>
    </source>
</evidence>
<feature type="domain" description="Poly A polymerase head" evidence="9">
    <location>
        <begin position="26"/>
        <end position="152"/>
    </location>
</feature>
<evidence type="ECO:0000256" key="2">
    <source>
        <dbReference type="ARBA" id="ARBA00022679"/>
    </source>
</evidence>
<evidence type="ECO:0000313" key="13">
    <source>
        <dbReference type="Proteomes" id="UP000178585"/>
    </source>
</evidence>
<dbReference type="EMBL" id="MEWZ01000001">
    <property type="protein sequence ID" value="OGC87709.1"/>
    <property type="molecule type" value="Genomic_DNA"/>
</dbReference>
<evidence type="ECO:0000313" key="12">
    <source>
        <dbReference type="EMBL" id="OGC87709.1"/>
    </source>
</evidence>
<evidence type="ECO:0000256" key="5">
    <source>
        <dbReference type="ARBA" id="ARBA00022723"/>
    </source>
</evidence>
<feature type="domain" description="tRNA nucleotidyltransferase/poly(A) polymerase RNA and SrmB- binding" evidence="11">
    <location>
        <begin position="179"/>
        <end position="238"/>
    </location>
</feature>
<accession>A0A1F4Y199</accession>
<protein>
    <recommendedName>
        <fullName evidence="14">HD domain-containing protein</fullName>
    </recommendedName>
</protein>
<dbReference type="GO" id="GO:0000049">
    <property type="term" value="F:tRNA binding"/>
    <property type="evidence" value="ECO:0007669"/>
    <property type="project" value="TreeGrafter"/>
</dbReference>
<evidence type="ECO:0000259" key="10">
    <source>
        <dbReference type="Pfam" id="PF01966"/>
    </source>
</evidence>
<keyword evidence="3" id="KW-0819">tRNA processing</keyword>
<dbReference type="SUPFAM" id="SSF81891">
    <property type="entry name" value="Poly A polymerase C-terminal region-like"/>
    <property type="match status" value="1"/>
</dbReference>
<feature type="domain" description="HD" evidence="10">
    <location>
        <begin position="254"/>
        <end position="342"/>
    </location>
</feature>
<evidence type="ECO:0000259" key="9">
    <source>
        <dbReference type="Pfam" id="PF01743"/>
    </source>
</evidence>
<dbReference type="STRING" id="1797245.A2949_00375"/>
<dbReference type="InterPro" id="IPR002646">
    <property type="entry name" value="PolA_pol_head_dom"/>
</dbReference>
<dbReference type="Pfam" id="PF01966">
    <property type="entry name" value="HD"/>
    <property type="match status" value="1"/>
</dbReference>
<dbReference type="Proteomes" id="UP000178585">
    <property type="component" value="Unassembled WGS sequence"/>
</dbReference>
<dbReference type="Pfam" id="PF01743">
    <property type="entry name" value="PolyA_pol"/>
    <property type="match status" value="1"/>
</dbReference>
<proteinExistence type="inferred from homology"/>
<comment type="caution">
    <text evidence="12">The sequence shown here is derived from an EMBL/GenBank/DDBJ whole genome shotgun (WGS) entry which is preliminary data.</text>
</comment>
<dbReference type="AlphaFoldDB" id="A0A1F4Y199"/>
<evidence type="ECO:0008006" key="14">
    <source>
        <dbReference type="Google" id="ProtNLM"/>
    </source>
</evidence>
<evidence type="ECO:0000259" key="11">
    <source>
        <dbReference type="Pfam" id="PF12627"/>
    </source>
</evidence>
<keyword evidence="6" id="KW-0547">Nucleotide-binding</keyword>
<keyword evidence="5" id="KW-0479">Metal-binding</keyword>
<dbReference type="InterPro" id="IPR032828">
    <property type="entry name" value="PolyA_RNA-bd"/>
</dbReference>
<dbReference type="GO" id="GO:0008033">
    <property type="term" value="P:tRNA processing"/>
    <property type="evidence" value="ECO:0007669"/>
    <property type="project" value="UniProtKB-KW"/>
</dbReference>
<keyword evidence="7" id="KW-0460">Magnesium</keyword>
<evidence type="ECO:0000256" key="8">
    <source>
        <dbReference type="RuleBase" id="RU003953"/>
    </source>
</evidence>
<dbReference type="GO" id="GO:0046872">
    <property type="term" value="F:metal ion binding"/>
    <property type="evidence" value="ECO:0007669"/>
    <property type="project" value="UniProtKB-KW"/>
</dbReference>
<keyword evidence="8" id="KW-0694">RNA-binding</keyword>
<dbReference type="NCBIfam" id="TIGR00277">
    <property type="entry name" value="HDIG"/>
    <property type="match status" value="1"/>
</dbReference>